<organism evidence="2 3">
    <name type="scientific">Cryobacterium cryoconiti</name>
    <dbReference type="NCBI Taxonomy" id="1259239"/>
    <lineage>
        <taxon>Bacteria</taxon>
        <taxon>Bacillati</taxon>
        <taxon>Actinomycetota</taxon>
        <taxon>Actinomycetes</taxon>
        <taxon>Micrococcales</taxon>
        <taxon>Microbacteriaceae</taxon>
        <taxon>Cryobacterium</taxon>
    </lineage>
</organism>
<dbReference type="EMBL" id="SOHA01000022">
    <property type="protein sequence ID" value="TFD30274.1"/>
    <property type="molecule type" value="Genomic_DNA"/>
</dbReference>
<evidence type="ECO:0000256" key="1">
    <source>
        <dbReference type="SAM" id="Phobius"/>
    </source>
</evidence>
<dbReference type="AlphaFoldDB" id="A0A4Y8JU36"/>
<keyword evidence="1" id="KW-0812">Transmembrane</keyword>
<dbReference type="Proteomes" id="UP000297472">
    <property type="component" value="Unassembled WGS sequence"/>
</dbReference>
<name>A0A4Y8JU36_9MICO</name>
<proteinExistence type="predicted"/>
<keyword evidence="3" id="KW-1185">Reference proteome</keyword>
<keyword evidence="1" id="KW-1133">Transmembrane helix</keyword>
<dbReference type="RefSeq" id="WP_134424447.1">
    <property type="nucleotide sequence ID" value="NZ_SOHA01000022.1"/>
</dbReference>
<feature type="transmembrane region" description="Helical" evidence="1">
    <location>
        <begin position="107"/>
        <end position="137"/>
    </location>
</feature>
<sequence length="160" mass="17137">MERVVVALAVYAALAGLALWRPNVGRIAIGIFFALMAVVVNGLVLTVAPGLFVAMAEEVPFLWYRELMLAVVSPLPQAFGVFMVVFELTIAALILSRGTARLTGLLVGAAFLVGITPLGLYTVTNLLLAATLVYLFWIDPANPWRLAPTPLATGSTRRDP</sequence>
<evidence type="ECO:0000313" key="3">
    <source>
        <dbReference type="Proteomes" id="UP000297472"/>
    </source>
</evidence>
<accession>A0A4Y8JU36</accession>
<evidence type="ECO:0008006" key="4">
    <source>
        <dbReference type="Google" id="ProtNLM"/>
    </source>
</evidence>
<dbReference type="OrthoDB" id="4949291at2"/>
<comment type="caution">
    <text evidence="2">The sequence shown here is derived from an EMBL/GenBank/DDBJ whole genome shotgun (WGS) entry which is preliminary data.</text>
</comment>
<keyword evidence="1" id="KW-0472">Membrane</keyword>
<evidence type="ECO:0000313" key="2">
    <source>
        <dbReference type="EMBL" id="TFD30274.1"/>
    </source>
</evidence>
<feature type="transmembrane region" description="Helical" evidence="1">
    <location>
        <begin position="28"/>
        <end position="55"/>
    </location>
</feature>
<feature type="transmembrane region" description="Helical" evidence="1">
    <location>
        <begin position="67"/>
        <end position="95"/>
    </location>
</feature>
<reference evidence="2 3" key="1">
    <citation type="submission" date="2019-03" db="EMBL/GenBank/DDBJ databases">
        <title>Genomics of glacier-inhabiting Cryobacterium strains.</title>
        <authorList>
            <person name="Liu Q."/>
            <person name="Xin Y.-H."/>
        </authorList>
    </citation>
    <scope>NUCLEOTIDE SEQUENCE [LARGE SCALE GENOMIC DNA]</scope>
    <source>
        <strain evidence="2 3">TMT1-51</strain>
    </source>
</reference>
<gene>
    <name evidence="2" type="ORF">E3T49_08175</name>
</gene>
<protein>
    <recommendedName>
        <fullName evidence="4">DoxX family protein</fullName>
    </recommendedName>
</protein>